<evidence type="ECO:0000256" key="5">
    <source>
        <dbReference type="ARBA" id="ARBA00023136"/>
    </source>
</evidence>
<dbReference type="GO" id="GO:0005886">
    <property type="term" value="C:plasma membrane"/>
    <property type="evidence" value="ECO:0007669"/>
    <property type="project" value="UniProtKB-SubCell"/>
</dbReference>
<evidence type="ECO:0000256" key="7">
    <source>
        <dbReference type="SAM" id="Phobius"/>
    </source>
</evidence>
<feature type="transmembrane region" description="Helical" evidence="7">
    <location>
        <begin position="733"/>
        <end position="759"/>
    </location>
</feature>
<dbReference type="InterPro" id="IPR025857">
    <property type="entry name" value="MacB_PCD"/>
</dbReference>
<dbReference type="GO" id="GO:0022857">
    <property type="term" value="F:transmembrane transporter activity"/>
    <property type="evidence" value="ECO:0007669"/>
    <property type="project" value="TreeGrafter"/>
</dbReference>
<dbReference type="PANTHER" id="PTHR30572">
    <property type="entry name" value="MEMBRANE COMPONENT OF TRANSPORTER-RELATED"/>
    <property type="match status" value="1"/>
</dbReference>
<evidence type="ECO:0000313" key="10">
    <source>
        <dbReference type="EMBL" id="AKE40812.1"/>
    </source>
</evidence>
<dbReference type="InterPro" id="IPR003838">
    <property type="entry name" value="ABC3_permease_C"/>
</dbReference>
<dbReference type="Pfam" id="PF12704">
    <property type="entry name" value="MacB_PCD"/>
    <property type="match status" value="2"/>
</dbReference>
<evidence type="ECO:0000259" key="8">
    <source>
        <dbReference type="Pfam" id="PF02687"/>
    </source>
</evidence>
<keyword evidence="2" id="KW-1003">Cell membrane</keyword>
<dbReference type="InterPro" id="IPR050250">
    <property type="entry name" value="Macrolide_Exporter_MacB"/>
</dbReference>
<evidence type="ECO:0000256" key="6">
    <source>
        <dbReference type="ARBA" id="ARBA00038076"/>
    </source>
</evidence>
<evidence type="ECO:0000259" key="9">
    <source>
        <dbReference type="Pfam" id="PF12704"/>
    </source>
</evidence>
<evidence type="ECO:0000313" key="11">
    <source>
        <dbReference type="Proteomes" id="UP000033457"/>
    </source>
</evidence>
<dbReference type="Proteomes" id="UP000033457">
    <property type="component" value="Chromosome"/>
</dbReference>
<feature type="domain" description="MacB-like periplasmic core" evidence="9">
    <location>
        <begin position="24"/>
        <end position="239"/>
    </location>
</feature>
<evidence type="ECO:0000256" key="3">
    <source>
        <dbReference type="ARBA" id="ARBA00022692"/>
    </source>
</evidence>
<feature type="domain" description="ABC3 transporter permease C-terminal" evidence="8">
    <location>
        <begin position="273"/>
        <end position="392"/>
    </location>
</feature>
<dbReference type="AlphaFoldDB" id="A0A0F6QYV6"/>
<evidence type="ECO:0000256" key="4">
    <source>
        <dbReference type="ARBA" id="ARBA00022989"/>
    </source>
</evidence>
<evidence type="ECO:0000256" key="1">
    <source>
        <dbReference type="ARBA" id="ARBA00004651"/>
    </source>
</evidence>
<dbReference type="HOGENOM" id="CLU_012341_1_0_11"/>
<feature type="transmembrane region" description="Helical" evidence="7">
    <location>
        <begin position="445"/>
        <end position="475"/>
    </location>
</feature>
<accession>A0A0F6QYV6</accession>
<keyword evidence="11" id="KW-1185">Reference proteome</keyword>
<feature type="transmembrane region" description="Helical" evidence="7">
    <location>
        <begin position="318"/>
        <end position="345"/>
    </location>
</feature>
<feature type="transmembrane region" description="Helical" evidence="7">
    <location>
        <begin position="789"/>
        <end position="809"/>
    </location>
</feature>
<sequence length="860" mass="90906">MRQAQSPMLRLSLRSIMAHKVRLLLTVLAVVLGTAFVSGSFMFTASLNKVFDSAVSTAFDGVSAVISPQGENGLEAITPENVEKLRSDSKISTININQQTTIVAANTERKPFQTGAGSSIVSIFYGEKTVTGGLEITQGTAPTASSEVVIGQDGAQRYGISIGDTIVAVTSDAQHELMVTGFYAPQIKEQSAASAASLNFRMTEQAYLEEFGDPNRISSLVVRAAEGVTDDELVNYLQQEYPDLQIQSGQSLADELSDQVSSALSFVNYFLIAFGLIALLVGTFIIANTFSMIVAQRIREFALLRAVGVSSRQLTTSVVWEAIVVGIIGSLLGVLAGIGLVQIIQSVMANFGMPLNDAGLGLTPVSVLIPLLLGTIVTLISAWAPAYRAGSVHPVEAMRSTEQSSESSLLVRTIIGTVGIVLGAGIIVLAVIAEWSTSVRASAVGMGALLVIIGIFFASPALSIPIVGGIGRVIGLPFKTVGQLAATNSRRNPRRTAATAFALTLGVMLVTAIGLLAASMRAEISDLVETEISADYIVTPPRDGQFPVPKEAITAIRDTEGVEQAAVISAVPVSIDGYYLMTVPGAGGFSSIIDGNAGDVLHASEITGSLDLSRPNVFIANKQVAEKQGWQLGQSYPVLGAQGEQLALVELIGTYGDSQLLGQFQISAGTLVDTTYYDTAKSNLILVTTDHSVDAQQMHDRLEATIKDYLILQLNTAEEYAGQQVETINQMMYILYALLALSIIIAVIGIINTLALNVIERRQEIGMLRAVGMHRRQIRTMITIESVQIAIYGALVGIIAGLGLGTAFLKVLSSQGISQIIIPWTSLIWMLIAAALVGVIAALAPAQRAAKTPPLDAIAD</sequence>
<organism evidence="10 11">
    <name type="scientific">Corynebacterium kutscheri</name>
    <dbReference type="NCBI Taxonomy" id="35755"/>
    <lineage>
        <taxon>Bacteria</taxon>
        <taxon>Bacillati</taxon>
        <taxon>Actinomycetota</taxon>
        <taxon>Actinomycetes</taxon>
        <taxon>Mycobacteriales</taxon>
        <taxon>Corynebacteriaceae</taxon>
        <taxon>Corynebacterium</taxon>
    </lineage>
</organism>
<feature type="transmembrane region" description="Helical" evidence="7">
    <location>
        <begin position="365"/>
        <end position="388"/>
    </location>
</feature>
<feature type="transmembrane region" description="Helical" evidence="7">
    <location>
        <begin position="269"/>
        <end position="295"/>
    </location>
</feature>
<feature type="domain" description="MacB-like periplasmic core" evidence="9">
    <location>
        <begin position="496"/>
        <end position="704"/>
    </location>
</feature>
<dbReference type="PANTHER" id="PTHR30572:SF4">
    <property type="entry name" value="ABC TRANSPORTER PERMEASE YTRF"/>
    <property type="match status" value="1"/>
</dbReference>
<dbReference type="Pfam" id="PF02687">
    <property type="entry name" value="FtsX"/>
    <property type="match status" value="2"/>
</dbReference>
<feature type="domain" description="ABC3 transporter permease C-terminal" evidence="8">
    <location>
        <begin position="737"/>
        <end position="854"/>
    </location>
</feature>
<feature type="transmembrane region" description="Helical" evidence="7">
    <location>
        <begin position="409"/>
        <end position="433"/>
    </location>
</feature>
<evidence type="ECO:0000256" key="2">
    <source>
        <dbReference type="ARBA" id="ARBA00022475"/>
    </source>
</evidence>
<feature type="transmembrane region" description="Helical" evidence="7">
    <location>
        <begin position="496"/>
        <end position="518"/>
    </location>
</feature>
<keyword evidence="5 7" id="KW-0472">Membrane</keyword>
<keyword evidence="3 7" id="KW-0812">Transmembrane</keyword>
<dbReference type="KEGG" id="cku:UL82_02980"/>
<dbReference type="STRING" id="35755.UL82_02980"/>
<gene>
    <name evidence="10" type="ORF">UL82_02980</name>
</gene>
<name>A0A0F6QYV6_9CORY</name>
<comment type="subcellular location">
    <subcellularLocation>
        <location evidence="1">Cell membrane</location>
        <topology evidence="1">Multi-pass membrane protein</topology>
    </subcellularLocation>
</comment>
<feature type="transmembrane region" description="Helical" evidence="7">
    <location>
        <begin position="821"/>
        <end position="844"/>
    </location>
</feature>
<keyword evidence="4 7" id="KW-1133">Transmembrane helix</keyword>
<comment type="similarity">
    <text evidence="6">Belongs to the ABC-4 integral membrane protein family.</text>
</comment>
<reference evidence="10 11" key="1">
    <citation type="journal article" date="2015" name="Genome Announc.">
        <title>Complete Genome Sequence of Corynebacterium kutscheri DSM 20755, a Corynebacterial Type Strain with Remarkably Low G+C Content of Chromosomal DNA.</title>
        <authorList>
            <person name="Ruckert C."/>
            <person name="Albersmeier A."/>
            <person name="Winkler A."/>
            <person name="Tauch A."/>
        </authorList>
    </citation>
    <scope>NUCLEOTIDE SEQUENCE [LARGE SCALE GENOMIC DNA]</scope>
    <source>
        <strain evidence="10 11">DSM 20755</strain>
    </source>
</reference>
<protein>
    <submittedName>
        <fullName evidence="10">Putative ABC-type transport system involved in lysophospholipase L1 biosynthesis, permease component</fullName>
    </submittedName>
</protein>
<dbReference type="EMBL" id="CP011312">
    <property type="protein sequence ID" value="AKE40812.1"/>
    <property type="molecule type" value="Genomic_DNA"/>
</dbReference>
<proteinExistence type="inferred from homology"/>